<proteinExistence type="predicted"/>
<dbReference type="GO" id="GO:0000978">
    <property type="term" value="F:RNA polymerase II cis-regulatory region sequence-specific DNA binding"/>
    <property type="evidence" value="ECO:0007669"/>
    <property type="project" value="TreeGrafter"/>
</dbReference>
<dbReference type="EMBL" id="JAWDJX010000011">
    <property type="protein sequence ID" value="KAK3054565.1"/>
    <property type="molecule type" value="Genomic_DNA"/>
</dbReference>
<dbReference type="GO" id="GO:0000435">
    <property type="term" value="P:positive regulation of transcription from RNA polymerase II promoter by galactose"/>
    <property type="evidence" value="ECO:0007669"/>
    <property type="project" value="TreeGrafter"/>
</dbReference>
<evidence type="ECO:0000256" key="2">
    <source>
        <dbReference type="ARBA" id="ARBA00023125"/>
    </source>
</evidence>
<name>A0AAJ0DQY1_9PEZI</name>
<dbReference type="PANTHER" id="PTHR47424:SF3">
    <property type="entry name" value="REGULATORY PROTEIN GAL4"/>
    <property type="match status" value="1"/>
</dbReference>
<protein>
    <submittedName>
        <fullName evidence="6">Uncharacterized protein</fullName>
    </submittedName>
</protein>
<keyword evidence="7" id="KW-1185">Reference proteome</keyword>
<evidence type="ECO:0000256" key="4">
    <source>
        <dbReference type="ARBA" id="ARBA00023242"/>
    </source>
</evidence>
<evidence type="ECO:0000256" key="3">
    <source>
        <dbReference type="ARBA" id="ARBA00023163"/>
    </source>
</evidence>
<evidence type="ECO:0000313" key="7">
    <source>
        <dbReference type="Proteomes" id="UP001271007"/>
    </source>
</evidence>
<reference evidence="6" key="1">
    <citation type="submission" date="2023-04" db="EMBL/GenBank/DDBJ databases">
        <title>Black Yeasts Isolated from many extreme environments.</title>
        <authorList>
            <person name="Coleine C."/>
            <person name="Stajich J.E."/>
            <person name="Selbmann L."/>
        </authorList>
    </citation>
    <scope>NUCLEOTIDE SEQUENCE</scope>
    <source>
        <strain evidence="6">CCFEE 5312</strain>
    </source>
</reference>
<sequence length="215" mass="24412">MLTLRYQNLNILVHRPLLCKVLDQLSRSSVEYLMGSVSEMANHSISICLQSAEETIDIIYGVLIDTDRGWPMLGAWWFTVYYLFNAALVVFSYSLIQREMPSRQGKSQQPLQTVDHLNRAITAFRLLDRNNRVVERCTDYIEYLVRVTERQKPVVQAQQEAGLDAVTQPLDAISPSAGLPDLNDFLKEDLELAQFFASGIFDVQNSYDGLVGGFQ</sequence>
<dbReference type="PANTHER" id="PTHR47424">
    <property type="entry name" value="REGULATORY PROTEIN GAL4"/>
    <property type="match status" value="1"/>
</dbReference>
<evidence type="ECO:0000256" key="5">
    <source>
        <dbReference type="SAM" id="Phobius"/>
    </source>
</evidence>
<comment type="caution">
    <text evidence="6">The sequence shown here is derived from an EMBL/GenBank/DDBJ whole genome shotgun (WGS) entry which is preliminary data.</text>
</comment>
<keyword evidence="5" id="KW-0812">Transmembrane</keyword>
<gene>
    <name evidence="6" type="ORF">LTR09_004294</name>
</gene>
<organism evidence="6 7">
    <name type="scientific">Extremus antarcticus</name>
    <dbReference type="NCBI Taxonomy" id="702011"/>
    <lineage>
        <taxon>Eukaryota</taxon>
        <taxon>Fungi</taxon>
        <taxon>Dikarya</taxon>
        <taxon>Ascomycota</taxon>
        <taxon>Pezizomycotina</taxon>
        <taxon>Dothideomycetes</taxon>
        <taxon>Dothideomycetidae</taxon>
        <taxon>Mycosphaerellales</taxon>
        <taxon>Extremaceae</taxon>
        <taxon>Extremus</taxon>
    </lineage>
</organism>
<keyword evidence="4" id="KW-0539">Nucleus</keyword>
<keyword evidence="3" id="KW-0804">Transcription</keyword>
<dbReference type="GO" id="GO:0000981">
    <property type="term" value="F:DNA-binding transcription factor activity, RNA polymerase II-specific"/>
    <property type="evidence" value="ECO:0007669"/>
    <property type="project" value="TreeGrafter"/>
</dbReference>
<dbReference type="InterPro" id="IPR051127">
    <property type="entry name" value="Fungal_SecMet_Regulators"/>
</dbReference>
<feature type="transmembrane region" description="Helical" evidence="5">
    <location>
        <begin position="75"/>
        <end position="96"/>
    </location>
</feature>
<evidence type="ECO:0000313" key="6">
    <source>
        <dbReference type="EMBL" id="KAK3054565.1"/>
    </source>
</evidence>
<keyword evidence="5" id="KW-0472">Membrane</keyword>
<dbReference type="CDD" id="cd12148">
    <property type="entry name" value="fungal_TF_MHR"/>
    <property type="match status" value="1"/>
</dbReference>
<keyword evidence="5" id="KW-1133">Transmembrane helix</keyword>
<keyword evidence="1" id="KW-0805">Transcription regulation</keyword>
<dbReference type="Proteomes" id="UP001271007">
    <property type="component" value="Unassembled WGS sequence"/>
</dbReference>
<accession>A0AAJ0DQY1</accession>
<dbReference type="GO" id="GO:0005634">
    <property type="term" value="C:nucleus"/>
    <property type="evidence" value="ECO:0007669"/>
    <property type="project" value="TreeGrafter"/>
</dbReference>
<keyword evidence="2" id="KW-0238">DNA-binding</keyword>
<dbReference type="AlphaFoldDB" id="A0AAJ0DQY1"/>
<evidence type="ECO:0000256" key="1">
    <source>
        <dbReference type="ARBA" id="ARBA00023015"/>
    </source>
</evidence>